<reference evidence="3 4" key="1">
    <citation type="submission" date="2024-04" db="EMBL/GenBank/DDBJ databases">
        <title>Genome assembly C_amara_ONT_v2.</title>
        <authorList>
            <person name="Yant L."/>
            <person name="Moore C."/>
            <person name="Slenker M."/>
        </authorList>
    </citation>
    <scope>NUCLEOTIDE SEQUENCE [LARGE SCALE GENOMIC DNA]</scope>
    <source>
        <tissue evidence="3">Leaf</tissue>
    </source>
</reference>
<dbReference type="EMBL" id="JBANAX010000321">
    <property type="protein sequence ID" value="KAL1214208.1"/>
    <property type="molecule type" value="Genomic_DNA"/>
</dbReference>
<name>A0ABD1B6Q2_CARAN</name>
<gene>
    <name evidence="3" type="ORF">V5N11_034740</name>
</gene>
<dbReference type="SMART" id="SM00855">
    <property type="entry name" value="PGAM"/>
    <property type="match status" value="1"/>
</dbReference>
<dbReference type="Gene3D" id="3.40.50.1240">
    <property type="entry name" value="Phosphoglycerate mutase-like"/>
    <property type="match status" value="1"/>
</dbReference>
<dbReference type="InterPro" id="IPR026960">
    <property type="entry name" value="RVT-Znf"/>
</dbReference>
<evidence type="ECO:0000313" key="3">
    <source>
        <dbReference type="EMBL" id="KAL1214208.1"/>
    </source>
</evidence>
<feature type="domain" description="Reverse transcriptase zinc-binding" evidence="2">
    <location>
        <begin position="273"/>
        <end position="304"/>
    </location>
</feature>
<dbReference type="CDD" id="cd07067">
    <property type="entry name" value="HP_PGM_like"/>
    <property type="match status" value="1"/>
</dbReference>
<organism evidence="3 4">
    <name type="scientific">Cardamine amara subsp. amara</name>
    <dbReference type="NCBI Taxonomy" id="228776"/>
    <lineage>
        <taxon>Eukaryota</taxon>
        <taxon>Viridiplantae</taxon>
        <taxon>Streptophyta</taxon>
        <taxon>Embryophyta</taxon>
        <taxon>Tracheophyta</taxon>
        <taxon>Spermatophyta</taxon>
        <taxon>Magnoliopsida</taxon>
        <taxon>eudicotyledons</taxon>
        <taxon>Gunneridae</taxon>
        <taxon>Pentapetalae</taxon>
        <taxon>rosids</taxon>
        <taxon>malvids</taxon>
        <taxon>Brassicales</taxon>
        <taxon>Brassicaceae</taxon>
        <taxon>Cardamineae</taxon>
        <taxon>Cardamine</taxon>
    </lineage>
</organism>
<dbReference type="Proteomes" id="UP001558713">
    <property type="component" value="Unassembled WGS sequence"/>
</dbReference>
<dbReference type="AlphaFoldDB" id="A0ABD1B6Q2"/>
<keyword evidence="4" id="KW-1185">Reference proteome</keyword>
<evidence type="ECO:0000259" key="2">
    <source>
        <dbReference type="Pfam" id="PF13966"/>
    </source>
</evidence>
<accession>A0ABD1B6Q2</accession>
<dbReference type="PANTHER" id="PTHR48100:SF37">
    <property type="entry name" value="PHOSPHOGLYCERATE MUTASE FAMILY PROTEIN"/>
    <property type="match status" value="1"/>
</dbReference>
<evidence type="ECO:0000256" key="1">
    <source>
        <dbReference type="ARBA" id="ARBA00038362"/>
    </source>
</evidence>
<proteinExistence type="inferred from homology"/>
<dbReference type="InterPro" id="IPR029033">
    <property type="entry name" value="His_PPase_superfam"/>
</dbReference>
<dbReference type="InterPro" id="IPR050275">
    <property type="entry name" value="PGM_Phosphatase"/>
</dbReference>
<dbReference type="Pfam" id="PF13966">
    <property type="entry name" value="zf-RVT"/>
    <property type="match status" value="1"/>
</dbReference>
<comment type="caution">
    <text evidence="3">The sequence shown here is derived from an EMBL/GenBank/DDBJ whole genome shotgun (WGS) entry which is preliminary data.</text>
</comment>
<protein>
    <submittedName>
        <fullName evidence="3">Phosphoglycerate mutase-like protein</fullName>
    </submittedName>
</protein>
<dbReference type="SUPFAM" id="SSF53254">
    <property type="entry name" value="Phosphoglycerate mutase-like"/>
    <property type="match status" value="1"/>
</dbReference>
<sequence length="398" mass="45808">MDLCGAQTLRLSSPNLKTLHLVRHAQGIHNVALEEHGEKPESEKLFDAHLSQKGLQQASERRKEITKSGLLNTIELVITSPLRRAMETSIGVFRGKEDINISDDFLKANNYPPILALEICRERMGLYPCDRRASITTSRTCFPEIDFTMIESDEDALWKDKEREKLEEVATRGLQFFNWLWERPEKEIAIVSHGIFLQQTLLALHEKDGIPLEDRFLTRFGNCELRSIQIEKRHRSFNRCGKSQCSYPNMNSNYLNGSTKSQRKWLAPPLPKGIANSDACCTCGNHSETNDHLLLQCDFSGQIWHSVLQRLGLPRLIFHNWSTLLSWLSAQSCFNSFSKLNRLVAHTTIYMLWREMNNRLHNNCASTAAELFRIIDRSIRDTILARRRRKAFASLLSL</sequence>
<comment type="similarity">
    <text evidence="1">Belongs to the phosphoglycerate mutase family.</text>
</comment>
<dbReference type="PANTHER" id="PTHR48100">
    <property type="entry name" value="BROAD-SPECIFICITY PHOSPHATASE YOR283W-RELATED"/>
    <property type="match status" value="1"/>
</dbReference>
<dbReference type="Pfam" id="PF00300">
    <property type="entry name" value="His_Phos_1"/>
    <property type="match status" value="1"/>
</dbReference>
<dbReference type="InterPro" id="IPR013078">
    <property type="entry name" value="His_Pase_superF_clade-1"/>
</dbReference>
<evidence type="ECO:0000313" key="4">
    <source>
        <dbReference type="Proteomes" id="UP001558713"/>
    </source>
</evidence>